<evidence type="ECO:0000259" key="7">
    <source>
        <dbReference type="Pfam" id="PF20684"/>
    </source>
</evidence>
<keyword evidence="3 6" id="KW-1133">Transmembrane helix</keyword>
<organism evidence="8 9">
    <name type="scientific">Massariosphaeria phaeospora</name>
    <dbReference type="NCBI Taxonomy" id="100035"/>
    <lineage>
        <taxon>Eukaryota</taxon>
        <taxon>Fungi</taxon>
        <taxon>Dikarya</taxon>
        <taxon>Ascomycota</taxon>
        <taxon>Pezizomycotina</taxon>
        <taxon>Dothideomycetes</taxon>
        <taxon>Pleosporomycetidae</taxon>
        <taxon>Pleosporales</taxon>
        <taxon>Pleosporales incertae sedis</taxon>
        <taxon>Massariosphaeria</taxon>
    </lineage>
</organism>
<keyword evidence="9" id="KW-1185">Reference proteome</keyword>
<dbReference type="InterPro" id="IPR049326">
    <property type="entry name" value="Rhodopsin_dom_fungi"/>
</dbReference>
<evidence type="ECO:0000256" key="4">
    <source>
        <dbReference type="ARBA" id="ARBA00023136"/>
    </source>
</evidence>
<keyword evidence="2 6" id="KW-0812">Transmembrane</keyword>
<evidence type="ECO:0000256" key="3">
    <source>
        <dbReference type="ARBA" id="ARBA00022989"/>
    </source>
</evidence>
<evidence type="ECO:0000313" key="8">
    <source>
        <dbReference type="EMBL" id="KAF2866150.1"/>
    </source>
</evidence>
<dbReference type="PANTHER" id="PTHR33048">
    <property type="entry name" value="PTH11-LIKE INTEGRAL MEMBRANE PROTEIN (AFU_ORTHOLOGUE AFUA_5G11245)"/>
    <property type="match status" value="1"/>
</dbReference>
<dbReference type="OrthoDB" id="5398388at2759"/>
<dbReference type="AlphaFoldDB" id="A0A7C8I676"/>
<accession>A0A7C8I676</accession>
<feature type="domain" description="Rhodopsin" evidence="7">
    <location>
        <begin position="40"/>
        <end position="284"/>
    </location>
</feature>
<proteinExistence type="inferred from homology"/>
<feature type="transmembrane region" description="Helical" evidence="6">
    <location>
        <begin position="65"/>
        <end position="88"/>
    </location>
</feature>
<evidence type="ECO:0000256" key="2">
    <source>
        <dbReference type="ARBA" id="ARBA00022692"/>
    </source>
</evidence>
<keyword evidence="4 6" id="KW-0472">Membrane</keyword>
<comment type="caution">
    <text evidence="8">The sequence shown here is derived from an EMBL/GenBank/DDBJ whole genome shotgun (WGS) entry which is preliminary data.</text>
</comment>
<dbReference type="PANTHER" id="PTHR33048:SF18">
    <property type="entry name" value="INTEGRAL MEMBRANE PROTEIN"/>
    <property type="match status" value="1"/>
</dbReference>
<evidence type="ECO:0000256" key="1">
    <source>
        <dbReference type="ARBA" id="ARBA00004141"/>
    </source>
</evidence>
<feature type="transmembrane region" description="Helical" evidence="6">
    <location>
        <begin position="215"/>
        <end position="237"/>
    </location>
</feature>
<evidence type="ECO:0000256" key="5">
    <source>
        <dbReference type="ARBA" id="ARBA00038359"/>
    </source>
</evidence>
<dbReference type="Proteomes" id="UP000481861">
    <property type="component" value="Unassembled WGS sequence"/>
</dbReference>
<reference evidence="8 9" key="1">
    <citation type="submission" date="2020-01" db="EMBL/GenBank/DDBJ databases">
        <authorList>
            <consortium name="DOE Joint Genome Institute"/>
            <person name="Haridas S."/>
            <person name="Albert R."/>
            <person name="Binder M."/>
            <person name="Bloem J."/>
            <person name="Labutti K."/>
            <person name="Salamov A."/>
            <person name="Andreopoulos B."/>
            <person name="Baker S.E."/>
            <person name="Barry K."/>
            <person name="Bills G."/>
            <person name="Bluhm B.H."/>
            <person name="Cannon C."/>
            <person name="Castanera R."/>
            <person name="Culley D.E."/>
            <person name="Daum C."/>
            <person name="Ezra D."/>
            <person name="Gonzalez J.B."/>
            <person name="Henrissat B."/>
            <person name="Kuo A."/>
            <person name="Liang C."/>
            <person name="Lipzen A."/>
            <person name="Lutzoni F."/>
            <person name="Magnuson J."/>
            <person name="Mondo S."/>
            <person name="Nolan M."/>
            <person name="Ohm R."/>
            <person name="Pangilinan J."/>
            <person name="Park H.-J.H."/>
            <person name="Ramirez L."/>
            <person name="Alfaro M."/>
            <person name="Sun H."/>
            <person name="Tritt A."/>
            <person name="Yoshinaga Y."/>
            <person name="Zwiers L.-H.L."/>
            <person name="Turgeon B.G."/>
            <person name="Goodwin S.B."/>
            <person name="Spatafora J.W."/>
            <person name="Crous P.W."/>
            <person name="Grigoriev I.V."/>
        </authorList>
    </citation>
    <scope>NUCLEOTIDE SEQUENCE [LARGE SCALE GENOMIC DNA]</scope>
    <source>
        <strain evidence="8 9">CBS 611.86</strain>
    </source>
</reference>
<dbReference type="EMBL" id="JAADJZ010000029">
    <property type="protein sequence ID" value="KAF2866150.1"/>
    <property type="molecule type" value="Genomic_DNA"/>
</dbReference>
<comment type="subcellular location">
    <subcellularLocation>
        <location evidence="1">Membrane</location>
        <topology evidence="1">Multi-pass membrane protein</topology>
    </subcellularLocation>
</comment>
<evidence type="ECO:0000313" key="9">
    <source>
        <dbReference type="Proteomes" id="UP000481861"/>
    </source>
</evidence>
<dbReference type="Pfam" id="PF20684">
    <property type="entry name" value="Fung_rhodopsin"/>
    <property type="match status" value="1"/>
</dbReference>
<dbReference type="InterPro" id="IPR052337">
    <property type="entry name" value="SAT4-like"/>
</dbReference>
<name>A0A7C8I676_9PLEO</name>
<dbReference type="GO" id="GO:0016020">
    <property type="term" value="C:membrane"/>
    <property type="evidence" value="ECO:0007669"/>
    <property type="project" value="UniProtKB-SubCell"/>
</dbReference>
<evidence type="ECO:0000256" key="6">
    <source>
        <dbReference type="SAM" id="Phobius"/>
    </source>
</evidence>
<comment type="similarity">
    <text evidence="5">Belongs to the SAT4 family.</text>
</comment>
<protein>
    <recommendedName>
        <fullName evidence="7">Rhodopsin domain-containing protein</fullName>
    </recommendedName>
</protein>
<gene>
    <name evidence="8" type="ORF">BDV95DRAFT_214116</name>
</gene>
<feature type="transmembrane region" description="Helical" evidence="6">
    <location>
        <begin position="179"/>
        <end position="203"/>
    </location>
</feature>
<feature type="transmembrane region" description="Helical" evidence="6">
    <location>
        <begin position="136"/>
        <end position="159"/>
    </location>
</feature>
<feature type="transmembrane region" description="Helical" evidence="6">
    <location>
        <begin position="23"/>
        <end position="44"/>
    </location>
</feature>
<feature type="transmembrane region" description="Helical" evidence="6">
    <location>
        <begin position="100"/>
        <end position="124"/>
    </location>
</feature>
<sequence>MAHDTPAHGNDADMKMSFVNSSLLGVAISLPIIASIAVGLRLYARRLKGHTGIKTDDWTLWITLIMCWAHSINTIIAGVVGGIGTITLPPREYANVALRTLWVSSFFLITALYTVKLSILFFYHHLFSINDSFRRACYFMVGILTLWWISSITIVLLSTDPFDAAWRDASRARHRFDFNAWYVTYSGLSIFFDVVILCFPIPMVRSLRVNTRQKISILGIFWLGGFVCISAIVRFVFLYNSIYQLTDFGQNRYSKVTAAFIWAEIEPNCSVIAACLPTYGPFFKEGRFLPGFFRSLRSKIGLSPTSRHMSHPIGTSHKDGSAYYELSKTAGSKKGTGEISHGRGSQASLA</sequence>